<organism evidence="9 10">
    <name type="scientific">Peteryoungia aggregata LMG 23059</name>
    <dbReference type="NCBI Taxonomy" id="1368425"/>
    <lineage>
        <taxon>Bacteria</taxon>
        <taxon>Pseudomonadati</taxon>
        <taxon>Pseudomonadota</taxon>
        <taxon>Alphaproteobacteria</taxon>
        <taxon>Hyphomicrobiales</taxon>
        <taxon>Rhizobiaceae</taxon>
        <taxon>Peteryoungia</taxon>
    </lineage>
</organism>
<keyword evidence="1" id="KW-0145">Chemotaxis</keyword>
<feature type="region of interest" description="Disordered" evidence="5">
    <location>
        <begin position="465"/>
        <end position="489"/>
    </location>
</feature>
<evidence type="ECO:0000256" key="1">
    <source>
        <dbReference type="ARBA" id="ARBA00022500"/>
    </source>
</evidence>
<dbReference type="RefSeq" id="WP_307372868.1">
    <property type="nucleotide sequence ID" value="NZ_JAUSUW010000006.1"/>
</dbReference>
<dbReference type="PROSITE" id="PS50885">
    <property type="entry name" value="HAMP"/>
    <property type="match status" value="2"/>
</dbReference>
<protein>
    <submittedName>
        <fullName evidence="9">Methyl-accepting chemotaxis protein</fullName>
    </submittedName>
</protein>
<dbReference type="SUPFAM" id="SSF58104">
    <property type="entry name" value="Methyl-accepting chemotaxis protein (MCP) signaling domain"/>
    <property type="match status" value="1"/>
</dbReference>
<gene>
    <name evidence="9" type="ORF">J2045_002313</name>
</gene>
<proteinExistence type="inferred from homology"/>
<dbReference type="InterPro" id="IPR013587">
    <property type="entry name" value="Nitrate/nitrite_sensing"/>
</dbReference>
<dbReference type="InterPro" id="IPR004089">
    <property type="entry name" value="MCPsignal_dom"/>
</dbReference>
<evidence type="ECO:0000313" key="10">
    <source>
        <dbReference type="Proteomes" id="UP001238496"/>
    </source>
</evidence>
<dbReference type="PANTHER" id="PTHR43531">
    <property type="entry name" value="PROTEIN ICFG"/>
    <property type="match status" value="1"/>
</dbReference>
<feature type="domain" description="HAMP" evidence="8">
    <location>
        <begin position="403"/>
        <end position="455"/>
    </location>
</feature>
<evidence type="ECO:0000256" key="4">
    <source>
        <dbReference type="SAM" id="Coils"/>
    </source>
</evidence>
<dbReference type="CDD" id="cd11386">
    <property type="entry name" value="MCP_signal"/>
    <property type="match status" value="1"/>
</dbReference>
<keyword evidence="3" id="KW-0807">Transducer</keyword>
<dbReference type="Pfam" id="PF08376">
    <property type="entry name" value="NIT"/>
    <property type="match status" value="1"/>
</dbReference>
<accession>A0ABU0G7F8</accession>
<dbReference type="InterPro" id="IPR051310">
    <property type="entry name" value="MCP_chemotaxis"/>
</dbReference>
<evidence type="ECO:0000256" key="3">
    <source>
        <dbReference type="PROSITE-ProRule" id="PRU00284"/>
    </source>
</evidence>
<dbReference type="SUPFAM" id="SSF158472">
    <property type="entry name" value="HAMP domain-like"/>
    <property type="match status" value="1"/>
</dbReference>
<evidence type="ECO:0000313" key="9">
    <source>
        <dbReference type="EMBL" id="MDQ0421277.1"/>
    </source>
</evidence>
<evidence type="ECO:0000256" key="5">
    <source>
        <dbReference type="SAM" id="MobiDB-lite"/>
    </source>
</evidence>
<sequence>MAALSLRKQLYLIATAPLIAFLWLSVSSVWNSYEQYVQLDRQMVVQTLAMAGGRIAQVLPAEAFATPENRTERRKAADEGIAALKAAYADWQAQGGKDATIEKAFSLIISKEEGLATYRRNVDAGAATFDEALFVLQPASAAGLELVRRSGGTIQDLELARLIEGYYALMQVNDSGLIEIRLGEQYLTGTALQQKQYSFLLHAKALRDRFTPLMLEFLPTEVIQPFQAFHDGPDGQFLQASRSKMWENAPAGPDAASGEQWAKLTGAQAGMMAKLIGQTDALLSAGAQQKLDSLYGKFVRGGVIAIGVTMVVLGLFFFVVRAVSQMIRSTASRMQTLADGDRETAIPFADRLDEIGVMARSVEIFREAAIRNAELEAEADENRKRAELERAEVQRLAEAEAEERLNKATGSLASALRRLASGDMMCEIDEQFAPQFEALRHDFNTSVQQLRGVLVSVGRSAHAVSGGSGEISHASDDLAKRTEQQAASLEETAAALEEITSNVTATSRRTGEARDIVRTTRSRAEQSGVVVGNAVTAMERIEHASKQISQIIGVIDEIAFQTNLLALNAGVEAARAGEAGKGFAVVAQEVRELAQRSANAAKEIKALIGNSEVAVSEGVKLVNETGDGLTAIAGLVQAINEHMDAIASAAQEQSVGLGEVNQAVNHMDQATQKNAAMVEEMNAASAGLAQEAASLAELLSQFRAGEQAVAGGPAAAPRGVTPVRRAGAAPMPAPPARTAMRAATSGNTALARDSWEEF</sequence>
<dbReference type="PROSITE" id="PS50111">
    <property type="entry name" value="CHEMOTAXIS_TRANSDUC_2"/>
    <property type="match status" value="1"/>
</dbReference>
<dbReference type="SMART" id="SM00283">
    <property type="entry name" value="MA"/>
    <property type="match status" value="1"/>
</dbReference>
<keyword evidence="6" id="KW-1133">Transmembrane helix</keyword>
<comment type="caution">
    <text evidence="9">The sequence shown here is derived from an EMBL/GenBank/DDBJ whole genome shotgun (WGS) entry which is preliminary data.</text>
</comment>
<feature type="transmembrane region" description="Helical" evidence="6">
    <location>
        <begin position="12"/>
        <end position="33"/>
    </location>
</feature>
<dbReference type="Gene3D" id="6.10.340.10">
    <property type="match status" value="1"/>
</dbReference>
<dbReference type="EMBL" id="JAUSUW010000006">
    <property type="protein sequence ID" value="MDQ0421277.1"/>
    <property type="molecule type" value="Genomic_DNA"/>
</dbReference>
<feature type="transmembrane region" description="Helical" evidence="6">
    <location>
        <begin position="298"/>
        <end position="320"/>
    </location>
</feature>
<feature type="coiled-coil region" evidence="4">
    <location>
        <begin position="365"/>
        <end position="418"/>
    </location>
</feature>
<keyword evidence="4" id="KW-0175">Coiled coil</keyword>
<evidence type="ECO:0000259" key="8">
    <source>
        <dbReference type="PROSITE" id="PS50885"/>
    </source>
</evidence>
<dbReference type="PANTHER" id="PTHR43531:SF11">
    <property type="entry name" value="METHYL-ACCEPTING CHEMOTAXIS PROTEIN 3"/>
    <property type="match status" value="1"/>
</dbReference>
<dbReference type="Gene3D" id="1.10.287.950">
    <property type="entry name" value="Methyl-accepting chemotaxis protein"/>
    <property type="match status" value="1"/>
</dbReference>
<dbReference type="InterPro" id="IPR004090">
    <property type="entry name" value="Chemotax_Me-accpt_rcpt"/>
</dbReference>
<name>A0ABU0G7F8_9HYPH</name>
<dbReference type="Proteomes" id="UP001238496">
    <property type="component" value="Unassembled WGS sequence"/>
</dbReference>
<dbReference type="InterPro" id="IPR003660">
    <property type="entry name" value="HAMP_dom"/>
</dbReference>
<evidence type="ECO:0000256" key="2">
    <source>
        <dbReference type="ARBA" id="ARBA00029447"/>
    </source>
</evidence>
<keyword evidence="6" id="KW-0472">Membrane</keyword>
<reference evidence="9 10" key="1">
    <citation type="submission" date="2023-07" db="EMBL/GenBank/DDBJ databases">
        <title>Genomic Encyclopedia of Type Strains, Phase IV (KMG-IV): sequencing the most valuable type-strain genomes for metagenomic binning, comparative biology and taxonomic classification.</title>
        <authorList>
            <person name="Goeker M."/>
        </authorList>
    </citation>
    <scope>NUCLEOTIDE SEQUENCE [LARGE SCALE GENOMIC DNA]</scope>
    <source>
        <strain evidence="9 10">DSM 1111</strain>
    </source>
</reference>
<keyword evidence="10" id="KW-1185">Reference proteome</keyword>
<evidence type="ECO:0000259" key="7">
    <source>
        <dbReference type="PROSITE" id="PS50111"/>
    </source>
</evidence>
<dbReference type="PRINTS" id="PR00260">
    <property type="entry name" value="CHEMTRNSDUCR"/>
</dbReference>
<keyword evidence="6" id="KW-0812">Transmembrane</keyword>
<comment type="similarity">
    <text evidence="2">Belongs to the methyl-accepting chemotaxis (MCP) protein family.</text>
</comment>
<feature type="domain" description="Methyl-accepting transducer" evidence="7">
    <location>
        <begin position="460"/>
        <end position="689"/>
    </location>
</feature>
<feature type="domain" description="HAMP" evidence="8">
    <location>
        <begin position="321"/>
        <end position="374"/>
    </location>
</feature>
<feature type="compositionally biased region" description="Basic and acidic residues" evidence="5">
    <location>
        <begin position="473"/>
        <end position="483"/>
    </location>
</feature>
<dbReference type="Pfam" id="PF00015">
    <property type="entry name" value="MCPsignal"/>
    <property type="match status" value="1"/>
</dbReference>
<evidence type="ECO:0000256" key="6">
    <source>
        <dbReference type="SAM" id="Phobius"/>
    </source>
</evidence>